<dbReference type="InterPro" id="IPR010730">
    <property type="entry name" value="HET"/>
</dbReference>
<dbReference type="InterPro" id="IPR052895">
    <property type="entry name" value="HetReg/Transcr_Mod"/>
</dbReference>
<name>A0A423W066_CYTCH</name>
<evidence type="ECO:0000313" key="2">
    <source>
        <dbReference type="EMBL" id="ROV96689.1"/>
    </source>
</evidence>
<reference evidence="2 3" key="1">
    <citation type="submission" date="2015-09" db="EMBL/GenBank/DDBJ databases">
        <title>Host preference determinants of Valsa canker pathogens revealed by comparative genomics.</title>
        <authorList>
            <person name="Yin Z."/>
            <person name="Huang L."/>
        </authorList>
    </citation>
    <scope>NUCLEOTIDE SEQUENCE [LARGE SCALE GENOMIC DNA]</scope>
    <source>
        <strain evidence="2 3">YSFL</strain>
    </source>
</reference>
<dbReference type="PANTHER" id="PTHR24148:SF64">
    <property type="entry name" value="HETEROKARYON INCOMPATIBILITY DOMAIN-CONTAINING PROTEIN"/>
    <property type="match status" value="1"/>
</dbReference>
<dbReference type="AlphaFoldDB" id="A0A423W066"/>
<protein>
    <recommendedName>
        <fullName evidence="1">Heterokaryon incompatibility domain-containing protein</fullName>
    </recommendedName>
</protein>
<feature type="domain" description="Heterokaryon incompatibility" evidence="1">
    <location>
        <begin position="4"/>
        <end position="97"/>
    </location>
</feature>
<proteinExistence type="predicted"/>
<comment type="caution">
    <text evidence="2">The sequence shown here is derived from an EMBL/GenBank/DDBJ whole genome shotgun (WGS) entry which is preliminary data.</text>
</comment>
<dbReference type="Proteomes" id="UP000284375">
    <property type="component" value="Unassembled WGS sequence"/>
</dbReference>
<dbReference type="Pfam" id="PF06985">
    <property type="entry name" value="HET"/>
    <property type="match status" value="1"/>
</dbReference>
<gene>
    <name evidence="2" type="ORF">VSDG_05538</name>
</gene>
<dbReference type="PANTHER" id="PTHR24148">
    <property type="entry name" value="ANKYRIN REPEAT DOMAIN-CONTAINING PROTEIN 39 HOMOLOG-RELATED"/>
    <property type="match status" value="1"/>
</dbReference>
<dbReference type="OrthoDB" id="5230284at2759"/>
<sequence length="455" mass="51789">MFGRLFWTDYLCLDQKNPDEIARQIPRMGSIYSGAEQVVAWIQVPSYIQPDEHQVLLDLLSPGELDRTEYVSPLFQAASAVPLICAEYWSRVWVVQEIALAKRVWVIYGDIRIDFDELQSKLDIFRPVGNQSDSLYYVDGLRGDSHFHSPNLVIEPQGPVLASPMWELCDLRTGDGRIPLWKLLYNFKGHQSSRPADKVYGLLGIIAYNDDGTSPACIENIHVDYAKPLVDIWLDVLYESSPPWEPLREMIFNTLIDTTWRPDRRILRGYVNSSRTSERHKDLAHLTLKVNHALYVAIESLAPPMFVDYSLPSIYSSVIFYLGTDFEPTIQQVAAIYGFSMPTSQRIDTSETSPSGMSSGWQCAAHRHANGKPRGPVETGLQVIESVYPLPHDYLHRIQQACEQLSESCDRSVIIFEIAYIGFCVIVETFDDHSRGIFRLRLEIRQPVGDGKIDM</sequence>
<dbReference type="EMBL" id="LJZO01000019">
    <property type="protein sequence ID" value="ROV96689.1"/>
    <property type="molecule type" value="Genomic_DNA"/>
</dbReference>
<keyword evidence="3" id="KW-1185">Reference proteome</keyword>
<accession>A0A423W066</accession>
<evidence type="ECO:0000313" key="3">
    <source>
        <dbReference type="Proteomes" id="UP000284375"/>
    </source>
</evidence>
<evidence type="ECO:0000259" key="1">
    <source>
        <dbReference type="Pfam" id="PF06985"/>
    </source>
</evidence>
<organism evidence="2 3">
    <name type="scientific">Cytospora chrysosperma</name>
    <name type="common">Cytospora canker fungus</name>
    <name type="synonym">Sphaeria chrysosperma</name>
    <dbReference type="NCBI Taxonomy" id="252740"/>
    <lineage>
        <taxon>Eukaryota</taxon>
        <taxon>Fungi</taxon>
        <taxon>Dikarya</taxon>
        <taxon>Ascomycota</taxon>
        <taxon>Pezizomycotina</taxon>
        <taxon>Sordariomycetes</taxon>
        <taxon>Sordariomycetidae</taxon>
        <taxon>Diaporthales</taxon>
        <taxon>Cytosporaceae</taxon>
        <taxon>Cytospora</taxon>
    </lineage>
</organism>